<dbReference type="Pfam" id="PF15405">
    <property type="entry name" value="PH_5"/>
    <property type="match status" value="1"/>
</dbReference>
<dbReference type="GO" id="GO:0005085">
    <property type="term" value="F:guanyl-nucleotide exchange factor activity"/>
    <property type="evidence" value="ECO:0007669"/>
    <property type="project" value="UniProtKB-KW"/>
</dbReference>
<dbReference type="Pfam" id="PF00780">
    <property type="entry name" value="CNH"/>
    <property type="match status" value="1"/>
</dbReference>
<keyword evidence="2" id="KW-0344">Guanine-nucleotide releasing factor</keyword>
<protein>
    <recommendedName>
        <fullName evidence="8">RHO1 GDP-GTP exchange protein 2</fullName>
    </recommendedName>
</protein>
<dbReference type="InterPro" id="IPR000219">
    <property type="entry name" value="DH_dom"/>
</dbReference>
<feature type="domain" description="CNH" evidence="5">
    <location>
        <begin position="630"/>
        <end position="959"/>
    </location>
</feature>
<dbReference type="PANTHER" id="PTHR46572:SF1">
    <property type="entry name" value="RHO1 GUANINE NUCLEOTIDE EXCHANGE FACTOR TUS1"/>
    <property type="match status" value="1"/>
</dbReference>
<dbReference type="SUPFAM" id="SSF50729">
    <property type="entry name" value="PH domain-like"/>
    <property type="match status" value="1"/>
</dbReference>
<feature type="non-terminal residue" evidence="6">
    <location>
        <position position="1"/>
    </location>
</feature>
<dbReference type="InterPro" id="IPR011993">
    <property type="entry name" value="PH-like_dom_sf"/>
</dbReference>
<dbReference type="PROSITE" id="PS50186">
    <property type="entry name" value="DEP"/>
    <property type="match status" value="1"/>
</dbReference>
<dbReference type="Gene3D" id="1.20.900.10">
    <property type="entry name" value="Dbl homology (DH) domain"/>
    <property type="match status" value="1"/>
</dbReference>
<dbReference type="Proteomes" id="UP000603453">
    <property type="component" value="Unassembled WGS sequence"/>
</dbReference>
<keyword evidence="1" id="KW-0597">Phosphoprotein</keyword>
<dbReference type="Pfam" id="PF00621">
    <property type="entry name" value="RhoGEF"/>
    <property type="match status" value="1"/>
</dbReference>
<dbReference type="GO" id="GO:0035556">
    <property type="term" value="P:intracellular signal transduction"/>
    <property type="evidence" value="ECO:0007669"/>
    <property type="project" value="InterPro"/>
</dbReference>
<dbReference type="PROSITE" id="PS50219">
    <property type="entry name" value="CNH"/>
    <property type="match status" value="1"/>
</dbReference>
<dbReference type="SMART" id="SM00036">
    <property type="entry name" value="CNH"/>
    <property type="match status" value="1"/>
</dbReference>
<dbReference type="Gene3D" id="2.30.29.30">
    <property type="entry name" value="Pleckstrin-homology domain (PH domain)/Phosphotyrosine-binding domain (PTB)"/>
    <property type="match status" value="1"/>
</dbReference>
<feature type="domain" description="DH" evidence="3">
    <location>
        <begin position="244"/>
        <end position="431"/>
    </location>
</feature>
<evidence type="ECO:0000259" key="4">
    <source>
        <dbReference type="PROSITE" id="PS50186"/>
    </source>
</evidence>
<dbReference type="SUPFAM" id="SSF48065">
    <property type="entry name" value="DBL homology domain (DH-domain)"/>
    <property type="match status" value="1"/>
</dbReference>
<feature type="domain" description="DEP" evidence="4">
    <location>
        <begin position="45"/>
        <end position="134"/>
    </location>
</feature>
<evidence type="ECO:0000256" key="2">
    <source>
        <dbReference type="ARBA" id="ARBA00022658"/>
    </source>
</evidence>
<accession>A0A8H7QWU0</accession>
<gene>
    <name evidence="6" type="ORF">INT47_009845</name>
</gene>
<dbReference type="InterPro" id="IPR035899">
    <property type="entry name" value="DBL_dom_sf"/>
</dbReference>
<sequence length="1002" mass="115417">MFILDSSLITQDTMSHRSQSFAYGTRQETPNNQKQKPIVYSALLSRIAIALRQRIVLADHIKDDIEYKNTFEGKQVVDKIILITQNPDRELALRIGRSLNLQRFFHDVSYETQLMDTSIDIYEFTNRTLYTLNMPQNGSDCWSESESGTDLELLSNNNMPTAILTDLTHCYVPTCYDVKPCYSPRCPKRIQQIPVTTDKYSKSLSKPIPVLQQPTVYISALHHDNWATNVDSKLYETLTKLERKRQENLYELIYTEEDYVQSLEYLQTMWIKPLTERPIIPTSRRESLVRKIFGNIETIYQLNIRFLQALKARQKQHKVIYQIGDVLLDFVTDFEPYIKYGSKQYEAKAALENERHINSNFDAFVIATERHASALKLEVNGYLTKPTTRLGRYTLLFNEILKHTPPDHPDLDDLPKAVTIIKRFLSRVNVETGQAKNRFDLERIHYNLSFKSKTDEVNLDLLNKHRSIIKQGTLKKSIQPESVEYQVILFDHYLVVAKLKITNGTERYVIQQRPIPIEFLSVSLPDATLSTNRRSSGLTPYLNNSQTINPGMQGRTSTDLAPYYNTKPQYAIAFKHLGRNSATQFTLFASSVATRKPWIEKIRLQQEEKNNKSPVFEIVPAVCQHQISEFNKINHFITFNGGQQYLLAADDGVYVGHHNYRYTDTTPHKVLSLLKVTQIHAIETTETLLVLADRTLWEFPLDVVNGKPHTQPRGRLVQNHVPFFYVGLCIERTLLCVPRISTLKSTITTFEAVRRMEIVHGVAVSPVKSSNMVKRSSGLLDRLLAVRSVTSPSDDLHLRKMKDVYVPCEAYALELSANNLLITSSRGVVMVDMRTDTTQHLLNPSDRNLSFIIEREKEVPTSLNLRQPIKRISTFKTPRNHFFICYDEYAFYIDSKGNRLFNNFLIEWEGTPESFAFSYPFVMAFDACFIEIRNVITGAIEQIIRGSQMRCLNNGYKTELPLIFGCMLDPVKPIYQHVFKIQLVADHTIEQDTSIEPSSLSR</sequence>
<dbReference type="PANTHER" id="PTHR46572">
    <property type="entry name" value="RHO1 GDP-GTP EXCHANGE PROTEIN 1-RELATED"/>
    <property type="match status" value="1"/>
</dbReference>
<evidence type="ECO:0000256" key="1">
    <source>
        <dbReference type="ARBA" id="ARBA00022553"/>
    </source>
</evidence>
<dbReference type="CDD" id="cd00160">
    <property type="entry name" value="RhoGEF"/>
    <property type="match status" value="1"/>
</dbReference>
<dbReference type="SMART" id="SM00325">
    <property type="entry name" value="RhoGEF"/>
    <property type="match status" value="1"/>
</dbReference>
<organism evidence="6 7">
    <name type="scientific">Mucor saturninus</name>
    <dbReference type="NCBI Taxonomy" id="64648"/>
    <lineage>
        <taxon>Eukaryota</taxon>
        <taxon>Fungi</taxon>
        <taxon>Fungi incertae sedis</taxon>
        <taxon>Mucoromycota</taxon>
        <taxon>Mucoromycotina</taxon>
        <taxon>Mucoromycetes</taxon>
        <taxon>Mucorales</taxon>
        <taxon>Mucorineae</taxon>
        <taxon>Mucoraceae</taxon>
        <taxon>Mucor</taxon>
    </lineage>
</organism>
<dbReference type="AlphaFoldDB" id="A0A8H7QWU0"/>
<dbReference type="InterPro" id="IPR041675">
    <property type="entry name" value="PH_5"/>
</dbReference>
<dbReference type="InterPro" id="IPR000591">
    <property type="entry name" value="DEP_dom"/>
</dbReference>
<evidence type="ECO:0000313" key="6">
    <source>
        <dbReference type="EMBL" id="KAG2200207.1"/>
    </source>
</evidence>
<evidence type="ECO:0000313" key="7">
    <source>
        <dbReference type="Proteomes" id="UP000603453"/>
    </source>
</evidence>
<evidence type="ECO:0000259" key="3">
    <source>
        <dbReference type="PROSITE" id="PS50010"/>
    </source>
</evidence>
<dbReference type="PROSITE" id="PS50010">
    <property type="entry name" value="DH_2"/>
    <property type="match status" value="1"/>
</dbReference>
<reference evidence="6" key="1">
    <citation type="submission" date="2020-12" db="EMBL/GenBank/DDBJ databases">
        <title>Metabolic potential, ecology and presence of endohyphal bacteria is reflected in genomic diversity of Mucoromycotina.</title>
        <authorList>
            <person name="Muszewska A."/>
            <person name="Okrasinska A."/>
            <person name="Steczkiewicz K."/>
            <person name="Drgas O."/>
            <person name="Orlowska M."/>
            <person name="Perlinska-Lenart U."/>
            <person name="Aleksandrzak-Piekarczyk T."/>
            <person name="Szatraj K."/>
            <person name="Zielenkiewicz U."/>
            <person name="Pilsyk S."/>
            <person name="Malc E."/>
            <person name="Mieczkowski P."/>
            <person name="Kruszewska J.S."/>
            <person name="Biernat P."/>
            <person name="Pawlowska J."/>
        </authorList>
    </citation>
    <scope>NUCLEOTIDE SEQUENCE</scope>
    <source>
        <strain evidence="6">WA0000017839</strain>
    </source>
</reference>
<evidence type="ECO:0000259" key="5">
    <source>
        <dbReference type="PROSITE" id="PS50219"/>
    </source>
</evidence>
<dbReference type="Pfam" id="PF00610">
    <property type="entry name" value="DEP"/>
    <property type="match status" value="1"/>
</dbReference>
<comment type="caution">
    <text evidence="6">The sequence shown here is derived from an EMBL/GenBank/DDBJ whole genome shotgun (WGS) entry which is preliminary data.</text>
</comment>
<dbReference type="OrthoDB" id="2272012at2759"/>
<dbReference type="SMART" id="SM00049">
    <property type="entry name" value="DEP"/>
    <property type="match status" value="1"/>
</dbReference>
<dbReference type="InterPro" id="IPR001180">
    <property type="entry name" value="CNH_dom"/>
</dbReference>
<evidence type="ECO:0008006" key="8">
    <source>
        <dbReference type="Google" id="ProtNLM"/>
    </source>
</evidence>
<dbReference type="InterPro" id="IPR052233">
    <property type="entry name" value="Rho-type_GEFs"/>
</dbReference>
<dbReference type="EMBL" id="JAEPRD010000086">
    <property type="protein sequence ID" value="KAG2200207.1"/>
    <property type="molecule type" value="Genomic_DNA"/>
</dbReference>
<proteinExistence type="predicted"/>
<name>A0A8H7QWU0_9FUNG</name>
<dbReference type="Gene3D" id="1.10.10.10">
    <property type="entry name" value="Winged helix-like DNA-binding domain superfamily/Winged helix DNA-binding domain"/>
    <property type="match status" value="1"/>
</dbReference>
<keyword evidence="7" id="KW-1185">Reference proteome</keyword>
<dbReference type="InterPro" id="IPR036388">
    <property type="entry name" value="WH-like_DNA-bd_sf"/>
</dbReference>